<proteinExistence type="predicted"/>
<dbReference type="InterPro" id="IPR051531">
    <property type="entry name" value="N-acetyltransferase"/>
</dbReference>
<evidence type="ECO:0000313" key="2">
    <source>
        <dbReference type="EMBL" id="HGY95475.1"/>
    </source>
</evidence>
<dbReference type="GO" id="GO:0016747">
    <property type="term" value="F:acyltransferase activity, transferring groups other than amino-acyl groups"/>
    <property type="evidence" value="ECO:0007669"/>
    <property type="project" value="InterPro"/>
</dbReference>
<dbReference type="AlphaFoldDB" id="A0A7V5CUV8"/>
<dbReference type="PANTHER" id="PTHR43792">
    <property type="entry name" value="GNAT FAMILY, PUTATIVE (AFU_ORTHOLOGUE AFUA_3G00765)-RELATED-RELATED"/>
    <property type="match status" value="1"/>
</dbReference>
<organism evidence="2">
    <name type="scientific">Acidobacterium capsulatum</name>
    <dbReference type="NCBI Taxonomy" id="33075"/>
    <lineage>
        <taxon>Bacteria</taxon>
        <taxon>Pseudomonadati</taxon>
        <taxon>Acidobacteriota</taxon>
        <taxon>Terriglobia</taxon>
        <taxon>Terriglobales</taxon>
        <taxon>Acidobacteriaceae</taxon>
        <taxon>Acidobacterium</taxon>
    </lineage>
</organism>
<gene>
    <name evidence="2" type="ORF">ENW50_12450</name>
</gene>
<dbReference type="Pfam" id="PF13302">
    <property type="entry name" value="Acetyltransf_3"/>
    <property type="match status" value="1"/>
</dbReference>
<keyword evidence="2" id="KW-0808">Transferase</keyword>
<dbReference type="PROSITE" id="PS51186">
    <property type="entry name" value="GNAT"/>
    <property type="match status" value="1"/>
</dbReference>
<reference evidence="2" key="1">
    <citation type="journal article" date="2020" name="mSystems">
        <title>Genome- and Community-Level Interaction Insights into Carbon Utilization and Element Cycling Functions of Hydrothermarchaeota in Hydrothermal Sediment.</title>
        <authorList>
            <person name="Zhou Z."/>
            <person name="Liu Y."/>
            <person name="Xu W."/>
            <person name="Pan J."/>
            <person name="Luo Z.H."/>
            <person name="Li M."/>
        </authorList>
    </citation>
    <scope>NUCLEOTIDE SEQUENCE [LARGE SCALE GENOMIC DNA]</scope>
    <source>
        <strain evidence="2">SpSt-855</strain>
    </source>
</reference>
<dbReference type="SUPFAM" id="SSF55729">
    <property type="entry name" value="Acyl-CoA N-acyltransferases (Nat)"/>
    <property type="match status" value="1"/>
</dbReference>
<feature type="domain" description="N-acetyltransferase" evidence="1">
    <location>
        <begin position="8"/>
        <end position="165"/>
    </location>
</feature>
<evidence type="ECO:0000259" key="1">
    <source>
        <dbReference type="PROSITE" id="PS51186"/>
    </source>
</evidence>
<sequence>MTLTTERLILRPLTLDDTDALLAIWGDAETMRYYPSTLNREQMVERIEAQIARYATGTGQLAVLLKETGELIGGCGPVWHEVEGVQELEVGYHIRRDHWGKGYAPEAARAALDYVRVTLQKSDCISLIRVENRPSRRAAEKNGAVLEKIVHWRDYDHCVYRYVQPAFSGQR</sequence>
<dbReference type="InterPro" id="IPR016181">
    <property type="entry name" value="Acyl_CoA_acyltransferase"/>
</dbReference>
<comment type="caution">
    <text evidence="2">The sequence shown here is derived from an EMBL/GenBank/DDBJ whole genome shotgun (WGS) entry which is preliminary data.</text>
</comment>
<dbReference type="EMBL" id="DTKL01000078">
    <property type="protein sequence ID" value="HGY95475.1"/>
    <property type="molecule type" value="Genomic_DNA"/>
</dbReference>
<protein>
    <submittedName>
        <fullName evidence="2">N-acetyltransferase</fullName>
    </submittedName>
</protein>
<accession>A0A7V5CUV8</accession>
<dbReference type="PANTHER" id="PTHR43792:SF1">
    <property type="entry name" value="N-ACETYLTRANSFERASE DOMAIN-CONTAINING PROTEIN"/>
    <property type="match status" value="1"/>
</dbReference>
<dbReference type="InterPro" id="IPR000182">
    <property type="entry name" value="GNAT_dom"/>
</dbReference>
<dbReference type="Gene3D" id="3.40.630.30">
    <property type="match status" value="1"/>
</dbReference>
<name>A0A7V5CUV8_9BACT</name>